<comment type="caution">
    <text evidence="3">The sequence shown here is derived from an EMBL/GenBank/DDBJ whole genome shotgun (WGS) entry which is preliminary data.</text>
</comment>
<gene>
    <name evidence="3" type="ORF">GCM10010151_58910</name>
</gene>
<dbReference type="InterPro" id="IPR005530">
    <property type="entry name" value="SPW"/>
</dbReference>
<keyword evidence="1" id="KW-0472">Membrane</keyword>
<accession>A0ABP3H723</accession>
<name>A0ABP3H723_9ACTN</name>
<protein>
    <submittedName>
        <fullName evidence="3">SPW repeat protein</fullName>
    </submittedName>
</protein>
<dbReference type="RefSeq" id="WP_252805942.1">
    <property type="nucleotide sequence ID" value="NZ_BAAABM010000054.1"/>
</dbReference>
<keyword evidence="1" id="KW-0812">Transmembrane</keyword>
<organism evidence="3 4">
    <name type="scientific">Actinoallomurus spadix</name>
    <dbReference type="NCBI Taxonomy" id="79912"/>
    <lineage>
        <taxon>Bacteria</taxon>
        <taxon>Bacillati</taxon>
        <taxon>Actinomycetota</taxon>
        <taxon>Actinomycetes</taxon>
        <taxon>Streptosporangiales</taxon>
        <taxon>Thermomonosporaceae</taxon>
        <taxon>Actinoallomurus</taxon>
    </lineage>
</organism>
<keyword evidence="4" id="KW-1185">Reference proteome</keyword>
<sequence length="164" mass="17553">MSTRPMAGMEEHPDIAALRARYDRVAETTSAHTLDGLTFLSGLYLALSPWIVGFHRRTTSLTINDLITGIAISLLALAFASAYGRTHGLSWLLPILGVWTIIAPWVVRGARPSTGSIVSHVIIGALITLFGLGAAAIGMMTKKHRSEMQGGMSGGRNVPRRGMT</sequence>
<proteinExistence type="predicted"/>
<feature type="transmembrane region" description="Helical" evidence="1">
    <location>
        <begin position="36"/>
        <end position="54"/>
    </location>
</feature>
<evidence type="ECO:0000313" key="4">
    <source>
        <dbReference type="Proteomes" id="UP001501822"/>
    </source>
</evidence>
<feature type="domain" description="SPW repeat-containing integral membrane" evidence="2">
    <location>
        <begin position="35"/>
        <end position="132"/>
    </location>
</feature>
<reference evidence="4" key="1">
    <citation type="journal article" date="2019" name="Int. J. Syst. Evol. Microbiol.">
        <title>The Global Catalogue of Microorganisms (GCM) 10K type strain sequencing project: providing services to taxonomists for standard genome sequencing and annotation.</title>
        <authorList>
            <consortium name="The Broad Institute Genomics Platform"/>
            <consortium name="The Broad Institute Genome Sequencing Center for Infectious Disease"/>
            <person name="Wu L."/>
            <person name="Ma J."/>
        </authorList>
    </citation>
    <scope>NUCLEOTIDE SEQUENCE [LARGE SCALE GENOMIC DNA]</scope>
    <source>
        <strain evidence="4">JCM 3146</strain>
    </source>
</reference>
<dbReference type="Pfam" id="PF03779">
    <property type="entry name" value="SPW"/>
    <property type="match status" value="1"/>
</dbReference>
<evidence type="ECO:0000256" key="1">
    <source>
        <dbReference type="SAM" id="Phobius"/>
    </source>
</evidence>
<evidence type="ECO:0000259" key="2">
    <source>
        <dbReference type="Pfam" id="PF03779"/>
    </source>
</evidence>
<feature type="transmembrane region" description="Helical" evidence="1">
    <location>
        <begin position="89"/>
        <end position="107"/>
    </location>
</feature>
<dbReference type="EMBL" id="BAAABM010000054">
    <property type="protein sequence ID" value="GAA0361229.1"/>
    <property type="molecule type" value="Genomic_DNA"/>
</dbReference>
<feature type="transmembrane region" description="Helical" evidence="1">
    <location>
        <begin position="66"/>
        <end position="83"/>
    </location>
</feature>
<keyword evidence="1" id="KW-1133">Transmembrane helix</keyword>
<evidence type="ECO:0000313" key="3">
    <source>
        <dbReference type="EMBL" id="GAA0361229.1"/>
    </source>
</evidence>
<dbReference type="Proteomes" id="UP001501822">
    <property type="component" value="Unassembled WGS sequence"/>
</dbReference>
<feature type="transmembrane region" description="Helical" evidence="1">
    <location>
        <begin position="119"/>
        <end position="140"/>
    </location>
</feature>